<dbReference type="AlphaFoldDB" id="A0AAV3ZSM5"/>
<dbReference type="Pfam" id="PF00188">
    <property type="entry name" value="CAP"/>
    <property type="match status" value="1"/>
</dbReference>
<dbReference type="EMBL" id="BLXT01002786">
    <property type="protein sequence ID" value="GFN97512.1"/>
    <property type="molecule type" value="Genomic_DNA"/>
</dbReference>
<dbReference type="PROSITE" id="PS01009">
    <property type="entry name" value="CRISP_1"/>
    <property type="match status" value="1"/>
</dbReference>
<keyword evidence="5" id="KW-1185">Reference proteome</keyword>
<dbReference type="InterPro" id="IPR018244">
    <property type="entry name" value="Allrgn_V5/Tpx1_CS"/>
</dbReference>
<feature type="domain" description="SCP" evidence="3">
    <location>
        <begin position="56"/>
        <end position="205"/>
    </location>
</feature>
<evidence type="ECO:0000259" key="3">
    <source>
        <dbReference type="SMART" id="SM00198"/>
    </source>
</evidence>
<accession>A0AAV3ZSM5</accession>
<comment type="caution">
    <text evidence="4">The sequence shown here is derived from an EMBL/GenBank/DDBJ whole genome shotgun (WGS) entry which is preliminary data.</text>
</comment>
<keyword evidence="2" id="KW-0732">Signal</keyword>
<dbReference type="InterPro" id="IPR002413">
    <property type="entry name" value="V5_allergen-like"/>
</dbReference>
<dbReference type="PROSITE" id="PS01010">
    <property type="entry name" value="CRISP_2"/>
    <property type="match status" value="1"/>
</dbReference>
<proteinExistence type="predicted"/>
<name>A0AAV3ZSM5_9GAST</name>
<evidence type="ECO:0000256" key="1">
    <source>
        <dbReference type="SAM" id="MobiDB-lite"/>
    </source>
</evidence>
<dbReference type="PRINTS" id="PR00837">
    <property type="entry name" value="V5TPXLIKE"/>
</dbReference>
<dbReference type="PANTHER" id="PTHR10334">
    <property type="entry name" value="CYSTEINE-RICH SECRETORY PROTEIN-RELATED"/>
    <property type="match status" value="1"/>
</dbReference>
<dbReference type="PRINTS" id="PR00838">
    <property type="entry name" value="V5ALLERGEN"/>
</dbReference>
<dbReference type="SMART" id="SM00198">
    <property type="entry name" value="SCP"/>
    <property type="match status" value="1"/>
</dbReference>
<dbReference type="Gene3D" id="3.40.33.10">
    <property type="entry name" value="CAP"/>
    <property type="match status" value="1"/>
</dbReference>
<dbReference type="SUPFAM" id="SSF55797">
    <property type="entry name" value="PR-1-like"/>
    <property type="match status" value="1"/>
</dbReference>
<dbReference type="CDD" id="cd05380">
    <property type="entry name" value="CAP_euk"/>
    <property type="match status" value="1"/>
</dbReference>
<dbReference type="GO" id="GO:0005576">
    <property type="term" value="C:extracellular region"/>
    <property type="evidence" value="ECO:0007669"/>
    <property type="project" value="InterPro"/>
</dbReference>
<organism evidence="4 5">
    <name type="scientific">Plakobranchus ocellatus</name>
    <dbReference type="NCBI Taxonomy" id="259542"/>
    <lineage>
        <taxon>Eukaryota</taxon>
        <taxon>Metazoa</taxon>
        <taxon>Spiralia</taxon>
        <taxon>Lophotrochozoa</taxon>
        <taxon>Mollusca</taxon>
        <taxon>Gastropoda</taxon>
        <taxon>Heterobranchia</taxon>
        <taxon>Euthyneura</taxon>
        <taxon>Panpulmonata</taxon>
        <taxon>Sacoglossa</taxon>
        <taxon>Placobranchoidea</taxon>
        <taxon>Plakobranchidae</taxon>
        <taxon>Plakobranchus</taxon>
    </lineage>
</organism>
<dbReference type="InterPro" id="IPR014044">
    <property type="entry name" value="CAP_dom"/>
</dbReference>
<dbReference type="Proteomes" id="UP000735302">
    <property type="component" value="Unassembled WGS sequence"/>
</dbReference>
<gene>
    <name evidence="4" type="ORF">PoB_002401800</name>
</gene>
<feature type="compositionally biased region" description="Basic and acidic residues" evidence="1">
    <location>
        <begin position="351"/>
        <end position="378"/>
    </location>
</feature>
<evidence type="ECO:0000313" key="4">
    <source>
        <dbReference type="EMBL" id="GFN97512.1"/>
    </source>
</evidence>
<evidence type="ECO:0000256" key="2">
    <source>
        <dbReference type="SAM" id="SignalP"/>
    </source>
</evidence>
<dbReference type="InterPro" id="IPR035940">
    <property type="entry name" value="CAP_sf"/>
</dbReference>
<reference evidence="4 5" key="1">
    <citation type="journal article" date="2021" name="Elife">
        <title>Chloroplast acquisition without the gene transfer in kleptoplastic sea slugs, Plakobranchus ocellatus.</title>
        <authorList>
            <person name="Maeda T."/>
            <person name="Takahashi S."/>
            <person name="Yoshida T."/>
            <person name="Shimamura S."/>
            <person name="Takaki Y."/>
            <person name="Nagai Y."/>
            <person name="Toyoda A."/>
            <person name="Suzuki Y."/>
            <person name="Arimoto A."/>
            <person name="Ishii H."/>
            <person name="Satoh N."/>
            <person name="Nishiyama T."/>
            <person name="Hasebe M."/>
            <person name="Maruyama T."/>
            <person name="Minagawa J."/>
            <person name="Obokata J."/>
            <person name="Shigenobu S."/>
        </authorList>
    </citation>
    <scope>NUCLEOTIDE SEQUENCE [LARGE SCALE GENOMIC DNA]</scope>
</reference>
<feature type="region of interest" description="Disordered" evidence="1">
    <location>
        <begin position="233"/>
        <end position="386"/>
    </location>
</feature>
<sequence>MAFLPLVMIQAFFVVTTVNTGILPGPENISERNITGRMKHRLRREISKNTTGYNNEEKWKILQQHNEYRRLQNSSNMLMMEWDNNLERLAQTYANRCTFEHSKHPFRSNVGGHSYVGENLAVLSYKFKLHEPAYLWYREIKDYNYSSNSPVREKVMIGHYTQIVWADSYALGCGLKFCRNMLGQGTIRKGYLVVCHYGPGGNYVGEKPFKKGIACSDCGKKKSYCDRGLCRAEPPHPSASPSQDGPTIEAARSDQPDGAGVSREETDTTGEPDAGGSREDTPTTGDPCADRSREETPTTGEPSADRSREETPTTGEPSVDRSRKETPTTGEPSVDRSRKETPTTGEPSAGRSREEIRATGEPDVDGSREETRRADRGRSTIAYPMSSELDTGKLPIVASNSKKIGHDIQATRMFHFALAVISVWFPSIIL</sequence>
<feature type="chain" id="PRO_5043887215" evidence="2">
    <location>
        <begin position="21"/>
        <end position="430"/>
    </location>
</feature>
<protein>
    <submittedName>
        <fullName evidence="4">Peptidase inhibitor 16</fullName>
    </submittedName>
</protein>
<dbReference type="InterPro" id="IPR001283">
    <property type="entry name" value="CRISP-related"/>
</dbReference>
<feature type="signal peptide" evidence="2">
    <location>
        <begin position="1"/>
        <end position="20"/>
    </location>
</feature>
<evidence type="ECO:0000313" key="5">
    <source>
        <dbReference type="Proteomes" id="UP000735302"/>
    </source>
</evidence>